<dbReference type="Gene3D" id="1.20.1260.10">
    <property type="match status" value="1"/>
</dbReference>
<sequence>MNITENQASESLANFEHKIAEEQKIEPKDWMPEAYRANLIRQMSQHAHSEVIGMQPEGNWITRAPSLLRKMILLAKVQDEAGHGLYLYSATETLGVSREEMVSALHEKKAKYASIFNYPSLSWADIGAIGWLVDGAAIVNQISLQLTSYGPYARAMVKICKEESFHQRQGYNILIQLCEGTPEQKLMAQDSLNRWWWPSLMMFGPHDSESANSQKSMKWKIKRQSNDDLRQKFIDQTVEQAEFLGLTIPDPDLRWNEERGHYDFGEIDWNEFKKVISGDGHCNRDRIKHHQQAHKEGDWVRAAMTAYATKKSIKNVA</sequence>
<proteinExistence type="predicted"/>
<dbReference type="InterPro" id="IPR052703">
    <property type="entry name" value="Aromatic_CoA_ox/epox"/>
</dbReference>
<dbReference type="eggNOG" id="COG3396">
    <property type="taxonomic scope" value="Bacteria"/>
</dbReference>
<dbReference type="NCBIfam" id="TIGR02156">
    <property type="entry name" value="PA_CoA_Oxy1"/>
    <property type="match status" value="1"/>
</dbReference>
<accession>B1KMA9</accession>
<organism evidence="1 2">
    <name type="scientific">Shewanella woodyi (strain ATCC 51908 / MS32)</name>
    <dbReference type="NCBI Taxonomy" id="392500"/>
    <lineage>
        <taxon>Bacteria</taxon>
        <taxon>Pseudomonadati</taxon>
        <taxon>Pseudomonadota</taxon>
        <taxon>Gammaproteobacteria</taxon>
        <taxon>Alteromonadales</taxon>
        <taxon>Shewanellaceae</taxon>
        <taxon>Shewanella</taxon>
    </lineage>
</organism>
<dbReference type="InterPro" id="IPR012347">
    <property type="entry name" value="Ferritin-like"/>
</dbReference>
<dbReference type="PANTHER" id="PTHR30458:SF2">
    <property type="entry name" value="1,2-PHENYLACETYL-COA EPOXIDASE, SUBUNIT A"/>
    <property type="match status" value="1"/>
</dbReference>
<evidence type="ECO:0000313" key="1">
    <source>
        <dbReference type="EMBL" id="ACA84522.1"/>
    </source>
</evidence>
<dbReference type="KEGG" id="swd:Swoo_0221"/>
<keyword evidence="2" id="KW-1185">Reference proteome</keyword>
<gene>
    <name evidence="1" type="ordered locus">Swoo_0221</name>
</gene>
<dbReference type="AlphaFoldDB" id="B1KMA9"/>
<dbReference type="STRING" id="392500.Swoo_0221"/>
<dbReference type="InterPro" id="IPR009078">
    <property type="entry name" value="Ferritin-like_SF"/>
</dbReference>
<reference evidence="1 2" key="1">
    <citation type="submission" date="2008-02" db="EMBL/GenBank/DDBJ databases">
        <title>Complete sequence of Shewanella woodyi ATCC 51908.</title>
        <authorList>
            <consortium name="US DOE Joint Genome Institute"/>
            <person name="Copeland A."/>
            <person name="Lucas S."/>
            <person name="Lapidus A."/>
            <person name="Glavina del Rio T."/>
            <person name="Dalin E."/>
            <person name="Tice H."/>
            <person name="Bruce D."/>
            <person name="Goodwin L."/>
            <person name="Pitluck S."/>
            <person name="Sims D."/>
            <person name="Brettin T."/>
            <person name="Detter J.C."/>
            <person name="Han C."/>
            <person name="Kuske C.R."/>
            <person name="Schmutz J."/>
            <person name="Larimer F."/>
            <person name="Land M."/>
            <person name="Hauser L."/>
            <person name="Kyrpides N."/>
            <person name="Lykidis A."/>
            <person name="Zhao J.-S."/>
            <person name="Richardson P."/>
        </authorList>
    </citation>
    <scope>NUCLEOTIDE SEQUENCE [LARGE SCALE GENOMIC DNA]</scope>
    <source>
        <strain evidence="2">ATCC 51908 / MS32</strain>
    </source>
</reference>
<dbReference type="Pfam" id="PF05138">
    <property type="entry name" value="PaaA_PaaC"/>
    <property type="match status" value="1"/>
</dbReference>
<dbReference type="GO" id="GO:0097266">
    <property type="term" value="F:phenylacetyl-CoA 1,2-epoxidase activity"/>
    <property type="evidence" value="ECO:0007669"/>
    <property type="project" value="InterPro"/>
</dbReference>
<dbReference type="PANTHER" id="PTHR30458">
    <property type="entry name" value="PHENYLACETIC ACID DEGRADATION PROTEIN PAA"/>
    <property type="match status" value="1"/>
</dbReference>
<dbReference type="HOGENOM" id="CLU_879733_0_0_6"/>
<dbReference type="SUPFAM" id="SSF47240">
    <property type="entry name" value="Ferritin-like"/>
    <property type="match status" value="1"/>
</dbReference>
<protein>
    <submittedName>
        <fullName evidence="1">Phenylacetate-CoA oxygenase, PaaG subunit</fullName>
    </submittedName>
</protein>
<dbReference type="InterPro" id="IPR007814">
    <property type="entry name" value="PaaA_PaaC"/>
</dbReference>
<dbReference type="FunFam" id="1.20.1260.10:FF:000010">
    <property type="entry name" value="1,2-phenylacetyl-CoA epoxidase subunit A"/>
    <property type="match status" value="1"/>
</dbReference>
<dbReference type="GO" id="GO:0005829">
    <property type="term" value="C:cytosol"/>
    <property type="evidence" value="ECO:0007669"/>
    <property type="project" value="TreeGrafter"/>
</dbReference>
<dbReference type="RefSeq" id="WP_012322871.1">
    <property type="nucleotide sequence ID" value="NC_010506.1"/>
</dbReference>
<name>B1KMA9_SHEWM</name>
<dbReference type="EMBL" id="CP000961">
    <property type="protein sequence ID" value="ACA84522.1"/>
    <property type="molecule type" value="Genomic_DNA"/>
</dbReference>
<dbReference type="Proteomes" id="UP000002168">
    <property type="component" value="Chromosome"/>
</dbReference>
<dbReference type="InterPro" id="IPR011881">
    <property type="entry name" value="PaaA"/>
</dbReference>
<dbReference type="GO" id="GO:0010124">
    <property type="term" value="P:phenylacetate catabolic process"/>
    <property type="evidence" value="ECO:0007669"/>
    <property type="project" value="InterPro"/>
</dbReference>
<evidence type="ECO:0000313" key="2">
    <source>
        <dbReference type="Proteomes" id="UP000002168"/>
    </source>
</evidence>